<gene>
    <name evidence="3" type="ORF">ONB1V03_LOCUS23272</name>
</gene>
<protein>
    <recommendedName>
        <fullName evidence="2">GH18 domain-containing protein</fullName>
    </recommendedName>
</protein>
<dbReference type="InterPro" id="IPR050314">
    <property type="entry name" value="Glycosyl_Hydrlase_18"/>
</dbReference>
<dbReference type="GO" id="GO:0006032">
    <property type="term" value="P:chitin catabolic process"/>
    <property type="evidence" value="ECO:0007669"/>
    <property type="project" value="TreeGrafter"/>
</dbReference>
<dbReference type="PROSITE" id="PS51910">
    <property type="entry name" value="GH18_2"/>
    <property type="match status" value="1"/>
</dbReference>
<dbReference type="EMBL" id="CAJPVJ010057744">
    <property type="protein sequence ID" value="CAG2183852.1"/>
    <property type="molecule type" value="Genomic_DNA"/>
</dbReference>
<dbReference type="AlphaFoldDB" id="A0A7R9MUH3"/>
<dbReference type="SUPFAM" id="SSF51445">
    <property type="entry name" value="(Trans)glycosidases"/>
    <property type="match status" value="1"/>
</dbReference>
<dbReference type="Gene3D" id="3.20.20.80">
    <property type="entry name" value="Glycosidases"/>
    <property type="match status" value="1"/>
</dbReference>
<dbReference type="InterPro" id="IPR017853">
    <property type="entry name" value="GH"/>
</dbReference>
<dbReference type="InterPro" id="IPR001223">
    <property type="entry name" value="Glyco_hydro18_cat"/>
</dbReference>
<dbReference type="OrthoDB" id="73875at2759"/>
<feature type="domain" description="GH18" evidence="2">
    <location>
        <begin position="39"/>
        <end position="145"/>
    </location>
</feature>
<feature type="chain" id="PRO_5035592681" description="GH18 domain-containing protein" evidence="1">
    <location>
        <begin position="19"/>
        <end position="145"/>
    </location>
</feature>
<dbReference type="Proteomes" id="UP000728032">
    <property type="component" value="Unassembled WGS sequence"/>
</dbReference>
<keyword evidence="1" id="KW-0732">Signal</keyword>
<evidence type="ECO:0000313" key="3">
    <source>
        <dbReference type="EMBL" id="CAD7667854.1"/>
    </source>
</evidence>
<evidence type="ECO:0000313" key="4">
    <source>
        <dbReference type="Proteomes" id="UP000728032"/>
    </source>
</evidence>
<keyword evidence="4" id="KW-1185">Reference proteome</keyword>
<evidence type="ECO:0000259" key="2">
    <source>
        <dbReference type="PROSITE" id="PS51910"/>
    </source>
</evidence>
<dbReference type="GO" id="GO:0005576">
    <property type="term" value="C:extracellular region"/>
    <property type="evidence" value="ECO:0007669"/>
    <property type="project" value="TreeGrafter"/>
</dbReference>
<feature type="non-terminal residue" evidence="3">
    <location>
        <position position="145"/>
    </location>
</feature>
<sequence length="145" mass="16888">MAKLSLLLLLTLVLGITSSPVQVGTRASRDHNDYTKNPHRIVCYFGSWAHYHKTDPFEIEDIEYNLCTHINYGFAKINETTFEIQVFDDWFDIHFEAYKRFVDLRTKNPHLTTMISVGGWYEGSEKYSDMAKDANRARFVKSVLD</sequence>
<accession>A0A7R9MUH3</accession>
<reference evidence="3" key="1">
    <citation type="submission" date="2020-11" db="EMBL/GenBank/DDBJ databases">
        <authorList>
            <person name="Tran Van P."/>
        </authorList>
    </citation>
    <scope>NUCLEOTIDE SEQUENCE</scope>
</reference>
<dbReference type="Pfam" id="PF00704">
    <property type="entry name" value="Glyco_hydro_18"/>
    <property type="match status" value="1"/>
</dbReference>
<organism evidence="3">
    <name type="scientific">Oppiella nova</name>
    <dbReference type="NCBI Taxonomy" id="334625"/>
    <lineage>
        <taxon>Eukaryota</taxon>
        <taxon>Metazoa</taxon>
        <taxon>Ecdysozoa</taxon>
        <taxon>Arthropoda</taxon>
        <taxon>Chelicerata</taxon>
        <taxon>Arachnida</taxon>
        <taxon>Acari</taxon>
        <taxon>Acariformes</taxon>
        <taxon>Sarcoptiformes</taxon>
        <taxon>Oribatida</taxon>
        <taxon>Brachypylina</taxon>
        <taxon>Oppioidea</taxon>
        <taxon>Oppiidae</taxon>
        <taxon>Oppiella</taxon>
    </lineage>
</organism>
<dbReference type="PANTHER" id="PTHR11177:SF360">
    <property type="entry name" value="CHITINASE 4-RELATED"/>
    <property type="match status" value="1"/>
</dbReference>
<dbReference type="EMBL" id="OC972569">
    <property type="protein sequence ID" value="CAD7667854.1"/>
    <property type="molecule type" value="Genomic_DNA"/>
</dbReference>
<dbReference type="GO" id="GO:0008061">
    <property type="term" value="F:chitin binding"/>
    <property type="evidence" value="ECO:0007669"/>
    <property type="project" value="TreeGrafter"/>
</dbReference>
<dbReference type="GO" id="GO:0004568">
    <property type="term" value="F:chitinase activity"/>
    <property type="evidence" value="ECO:0007669"/>
    <property type="project" value="TreeGrafter"/>
</dbReference>
<name>A0A7R9MUH3_9ACAR</name>
<dbReference type="PANTHER" id="PTHR11177">
    <property type="entry name" value="CHITINASE"/>
    <property type="match status" value="1"/>
</dbReference>
<proteinExistence type="predicted"/>
<dbReference type="GO" id="GO:0005975">
    <property type="term" value="P:carbohydrate metabolic process"/>
    <property type="evidence" value="ECO:0007669"/>
    <property type="project" value="InterPro"/>
</dbReference>
<feature type="signal peptide" evidence="1">
    <location>
        <begin position="1"/>
        <end position="18"/>
    </location>
</feature>
<evidence type="ECO:0000256" key="1">
    <source>
        <dbReference type="SAM" id="SignalP"/>
    </source>
</evidence>